<evidence type="ECO:0000256" key="2">
    <source>
        <dbReference type="ARBA" id="ARBA00022676"/>
    </source>
</evidence>
<accession>A0A9P4MDR1</accession>
<dbReference type="AlphaFoldDB" id="A0A9P4MDR1"/>
<evidence type="ECO:0000313" key="4">
    <source>
        <dbReference type="EMBL" id="KAF2150270.1"/>
    </source>
</evidence>
<name>A0A9P4MDR1_9PEZI</name>
<organism evidence="4 5">
    <name type="scientific">Myriangium duriaei CBS 260.36</name>
    <dbReference type="NCBI Taxonomy" id="1168546"/>
    <lineage>
        <taxon>Eukaryota</taxon>
        <taxon>Fungi</taxon>
        <taxon>Dikarya</taxon>
        <taxon>Ascomycota</taxon>
        <taxon>Pezizomycotina</taxon>
        <taxon>Dothideomycetes</taxon>
        <taxon>Dothideomycetidae</taxon>
        <taxon>Myriangiales</taxon>
        <taxon>Myriangiaceae</taxon>
        <taxon>Myriangium</taxon>
    </lineage>
</organism>
<comment type="caution">
    <text evidence="4">The sequence shown here is derived from an EMBL/GenBank/DDBJ whole genome shotgun (WGS) entry which is preliminary data.</text>
</comment>
<dbReference type="GO" id="GO:0016757">
    <property type="term" value="F:glycosyltransferase activity"/>
    <property type="evidence" value="ECO:0007669"/>
    <property type="project" value="UniProtKB-KW"/>
</dbReference>
<dbReference type="EMBL" id="ML996090">
    <property type="protein sequence ID" value="KAF2150270.1"/>
    <property type="molecule type" value="Genomic_DNA"/>
</dbReference>
<evidence type="ECO:0008006" key="6">
    <source>
        <dbReference type="Google" id="ProtNLM"/>
    </source>
</evidence>
<gene>
    <name evidence="4" type="ORF">K461DRAFT_230306</name>
</gene>
<comment type="similarity">
    <text evidence="1">Belongs to the glycosyltransferase 34 family.</text>
</comment>
<dbReference type="InterPro" id="IPR008630">
    <property type="entry name" value="Glyco_trans_34"/>
</dbReference>
<dbReference type="Gene3D" id="3.90.550.10">
    <property type="entry name" value="Spore Coat Polysaccharide Biosynthesis Protein SpsA, Chain A"/>
    <property type="match status" value="1"/>
</dbReference>
<dbReference type="GO" id="GO:0006487">
    <property type="term" value="P:protein N-linked glycosylation"/>
    <property type="evidence" value="ECO:0007669"/>
    <property type="project" value="TreeGrafter"/>
</dbReference>
<sequence>MSGLEDGEHVNSEKYPRRFGKDLVILDVDTRPWNNTNPANMSYITWGRTNHYLYSQIHGYDYKFVQAPLPAEDLHYTWVKVPAIREVLKSNYKFIVFIDSDALFPHLKIPLEYLIDYWNITSDIALAVGLAQPDKINFDRFHHKQTDNTGFMVVQNIPAAHDLFKDWDECPTDVKYKDCSHWKKIRLHEQNAYSDYIRYDYADVVRELPCDEVNGWSQHRSINGGHCSGQLVRHQVNTSFPLVLLRICTCVLYLICIAPFTRLTSLRVGGQTAHGPKCGWSDCRSLNARSRAGSYGQMDR</sequence>
<keyword evidence="2" id="KW-0328">Glycosyltransferase</keyword>
<proteinExistence type="inferred from homology"/>
<dbReference type="InterPro" id="IPR029044">
    <property type="entry name" value="Nucleotide-diphossugar_trans"/>
</dbReference>
<evidence type="ECO:0000256" key="3">
    <source>
        <dbReference type="ARBA" id="ARBA00022679"/>
    </source>
</evidence>
<dbReference type="OrthoDB" id="3763672at2759"/>
<reference evidence="4" key="1">
    <citation type="journal article" date="2020" name="Stud. Mycol.">
        <title>101 Dothideomycetes genomes: a test case for predicting lifestyles and emergence of pathogens.</title>
        <authorList>
            <person name="Haridas S."/>
            <person name="Albert R."/>
            <person name="Binder M."/>
            <person name="Bloem J."/>
            <person name="Labutti K."/>
            <person name="Salamov A."/>
            <person name="Andreopoulos B."/>
            <person name="Baker S."/>
            <person name="Barry K."/>
            <person name="Bills G."/>
            <person name="Bluhm B."/>
            <person name="Cannon C."/>
            <person name="Castanera R."/>
            <person name="Culley D."/>
            <person name="Daum C."/>
            <person name="Ezra D."/>
            <person name="Gonzalez J."/>
            <person name="Henrissat B."/>
            <person name="Kuo A."/>
            <person name="Liang C."/>
            <person name="Lipzen A."/>
            <person name="Lutzoni F."/>
            <person name="Magnuson J."/>
            <person name="Mondo S."/>
            <person name="Nolan M."/>
            <person name="Ohm R."/>
            <person name="Pangilinan J."/>
            <person name="Park H.-J."/>
            <person name="Ramirez L."/>
            <person name="Alfaro M."/>
            <person name="Sun H."/>
            <person name="Tritt A."/>
            <person name="Yoshinaga Y."/>
            <person name="Zwiers L.-H."/>
            <person name="Turgeon B."/>
            <person name="Goodwin S."/>
            <person name="Spatafora J."/>
            <person name="Crous P."/>
            <person name="Grigoriev I."/>
        </authorList>
    </citation>
    <scope>NUCLEOTIDE SEQUENCE</scope>
    <source>
        <strain evidence="4">CBS 260.36</strain>
    </source>
</reference>
<keyword evidence="3" id="KW-0808">Transferase</keyword>
<dbReference type="PANTHER" id="PTHR31306">
    <property type="entry name" value="ALPHA-1,6-MANNOSYLTRANSFERASE MNN11-RELATED"/>
    <property type="match status" value="1"/>
</dbReference>
<keyword evidence="5" id="KW-1185">Reference proteome</keyword>
<dbReference type="Proteomes" id="UP000799439">
    <property type="component" value="Unassembled WGS sequence"/>
</dbReference>
<dbReference type="GO" id="GO:0000139">
    <property type="term" value="C:Golgi membrane"/>
    <property type="evidence" value="ECO:0007669"/>
    <property type="project" value="TreeGrafter"/>
</dbReference>
<protein>
    <recommendedName>
        <fullName evidence="6">Nucleotide-diphospho-sugar transferase domain-containing protein</fullName>
    </recommendedName>
</protein>
<evidence type="ECO:0000256" key="1">
    <source>
        <dbReference type="ARBA" id="ARBA00005664"/>
    </source>
</evidence>
<dbReference type="PANTHER" id="PTHR31306:SF3">
    <property type="entry name" value="NUCLEOTIDE-DIPHOSPHO-SUGAR TRANSFERASE DOMAIN-CONTAINING PROTEIN"/>
    <property type="match status" value="1"/>
</dbReference>
<evidence type="ECO:0000313" key="5">
    <source>
        <dbReference type="Proteomes" id="UP000799439"/>
    </source>
</evidence>
<dbReference type="Pfam" id="PF05637">
    <property type="entry name" value="Glyco_transf_34"/>
    <property type="match status" value="1"/>
</dbReference>